<proteinExistence type="predicted"/>
<organism evidence="2 3">
    <name type="scientific">Galerina marginata (strain CBS 339.88)</name>
    <dbReference type="NCBI Taxonomy" id="685588"/>
    <lineage>
        <taxon>Eukaryota</taxon>
        <taxon>Fungi</taxon>
        <taxon>Dikarya</taxon>
        <taxon>Basidiomycota</taxon>
        <taxon>Agaricomycotina</taxon>
        <taxon>Agaricomycetes</taxon>
        <taxon>Agaricomycetidae</taxon>
        <taxon>Agaricales</taxon>
        <taxon>Agaricineae</taxon>
        <taxon>Strophariaceae</taxon>
        <taxon>Galerina</taxon>
    </lineage>
</organism>
<gene>
    <name evidence="2" type="ORF">GALMADRAFT_214931</name>
</gene>
<feature type="compositionally biased region" description="Low complexity" evidence="1">
    <location>
        <begin position="531"/>
        <end position="548"/>
    </location>
</feature>
<feature type="region of interest" description="Disordered" evidence="1">
    <location>
        <begin position="710"/>
        <end position="941"/>
    </location>
</feature>
<dbReference type="STRING" id="685588.A0A067SSU7"/>
<feature type="compositionally biased region" description="Acidic residues" evidence="1">
    <location>
        <begin position="710"/>
        <end position="742"/>
    </location>
</feature>
<feature type="compositionally biased region" description="Acidic residues" evidence="1">
    <location>
        <begin position="321"/>
        <end position="332"/>
    </location>
</feature>
<feature type="compositionally biased region" description="Low complexity" evidence="1">
    <location>
        <begin position="555"/>
        <end position="567"/>
    </location>
</feature>
<evidence type="ECO:0000313" key="3">
    <source>
        <dbReference type="Proteomes" id="UP000027222"/>
    </source>
</evidence>
<feature type="compositionally biased region" description="Acidic residues" evidence="1">
    <location>
        <begin position="824"/>
        <end position="836"/>
    </location>
</feature>
<feature type="compositionally biased region" description="Polar residues" evidence="1">
    <location>
        <begin position="888"/>
        <end position="904"/>
    </location>
</feature>
<evidence type="ECO:0000256" key="1">
    <source>
        <dbReference type="SAM" id="MobiDB-lite"/>
    </source>
</evidence>
<keyword evidence="3" id="KW-1185">Reference proteome</keyword>
<feature type="region of interest" description="Disordered" evidence="1">
    <location>
        <begin position="513"/>
        <end position="575"/>
    </location>
</feature>
<protein>
    <submittedName>
        <fullName evidence="2">Uncharacterized protein</fullName>
    </submittedName>
</protein>
<sequence>MQQPSGSVYAVPLYKGKLAHRSWPQLPEEIVRLITTHYLWDLSARSYCPQTWENRKQWYSRMVYSCIRDALDLEKYIMAICPEWRKAVETHLFWNQAINILDPHDILLFHMVIHPKPQLNASSNAQQAPIYLTHYQHLRNILNSTCLVCRINYPLSNSGLASAKRVITNTMLGTVAICREHDRRRTAFCGLCLRDSPLAHTQDTTSREYEITQSLGIHENEDDDTWPNVESTCRKCRTEWLWRAASQNEQDIEAIGGTAMSSADWETRQNVEGFIELAEGAIQDVITLAREKYWLRHCTKYHSLGQHLLAAHRTEPRTEAQEEEEEDSEEDRELMLMRGSGQVRDLALQDWARKRILDGHWFSPADTWYNHSIPGQPTVVPTVHPCPWSRELEGVDPSAEEERHPVPAIVRGKIPPSFALCEQAYVTHMKQMREILGPALKNIVRKLVMECSMMTDKGYDDPAQKARKMHIEEVVTILREEEGVWYDGVDWIEKKRNEEEALRRRRSEAAEAALRNAVAQDTRRRKEDDSSSTTSSSSGSNESVKSSVHGSSNATSPVLSTTTLQTTPSPPPLSEEGLAALKEEENAERQRMYAAVPRTIPVDPVRSTPRLLSKIPYVPVTTAHMPHYSMEALKAAWREACAPLYHCCCSICERAKVADINARAAYAASIAPTVVHSQPAPQATLRTTIYPQTAVRGVDAGEIELKEINEVDLDGEGEEEVEYEDDSGLEYDEEEEEDDEYDGSDRDYRYSASPELEVEHERDTRPRKRSSDELLDEDVATDDDGVSASHSPSLRRMDRREQEGTPPKRARIGDDRVLLRTIEDDYDGDQDQDQEDSTAHLQPATQLSAGRHRKRNSEELDDGEHLADQASNKRVRVDRSTELVASPRSVSSSGYGDSEVTYSPSLLAEELHHEGAGGEEEDRPYLPPRDGSGGRMKGMRKADMDKLIALEDVDE</sequence>
<dbReference type="AlphaFoldDB" id="A0A067SSU7"/>
<dbReference type="Proteomes" id="UP000027222">
    <property type="component" value="Unassembled WGS sequence"/>
</dbReference>
<feature type="compositionally biased region" description="Basic and acidic residues" evidence="1">
    <location>
        <begin position="811"/>
        <end position="823"/>
    </location>
</feature>
<dbReference type="EMBL" id="KL142400">
    <property type="protein sequence ID" value="KDR69868.1"/>
    <property type="molecule type" value="Genomic_DNA"/>
</dbReference>
<accession>A0A067SSU7</accession>
<dbReference type="OrthoDB" id="3158970at2759"/>
<evidence type="ECO:0000313" key="2">
    <source>
        <dbReference type="EMBL" id="KDR69868.1"/>
    </source>
</evidence>
<feature type="compositionally biased region" description="Acidic residues" evidence="1">
    <location>
        <begin position="773"/>
        <end position="785"/>
    </location>
</feature>
<name>A0A067SSU7_GALM3</name>
<feature type="compositionally biased region" description="Basic and acidic residues" evidence="1">
    <location>
        <begin position="757"/>
        <end position="772"/>
    </location>
</feature>
<feature type="compositionally biased region" description="Polar residues" evidence="1">
    <location>
        <begin position="839"/>
        <end position="848"/>
    </location>
</feature>
<feature type="region of interest" description="Disordered" evidence="1">
    <location>
        <begin position="312"/>
        <end position="333"/>
    </location>
</feature>
<dbReference type="HOGENOM" id="CLU_007338_0_0_1"/>
<reference evidence="3" key="1">
    <citation type="journal article" date="2014" name="Proc. Natl. Acad. Sci. U.S.A.">
        <title>Extensive sampling of basidiomycete genomes demonstrates inadequacy of the white-rot/brown-rot paradigm for wood decay fungi.</title>
        <authorList>
            <person name="Riley R."/>
            <person name="Salamov A.A."/>
            <person name="Brown D.W."/>
            <person name="Nagy L.G."/>
            <person name="Floudas D."/>
            <person name="Held B.W."/>
            <person name="Levasseur A."/>
            <person name="Lombard V."/>
            <person name="Morin E."/>
            <person name="Otillar R."/>
            <person name="Lindquist E.A."/>
            <person name="Sun H."/>
            <person name="LaButti K.M."/>
            <person name="Schmutz J."/>
            <person name="Jabbour D."/>
            <person name="Luo H."/>
            <person name="Baker S.E."/>
            <person name="Pisabarro A.G."/>
            <person name="Walton J.D."/>
            <person name="Blanchette R.A."/>
            <person name="Henrissat B."/>
            <person name="Martin F."/>
            <person name="Cullen D."/>
            <person name="Hibbett D.S."/>
            <person name="Grigoriev I.V."/>
        </authorList>
    </citation>
    <scope>NUCLEOTIDE SEQUENCE [LARGE SCALE GENOMIC DNA]</scope>
    <source>
        <strain evidence="3">CBS 339.88</strain>
    </source>
</reference>